<organism evidence="2 3">
    <name type="scientific">Anaerocolumna aminovalerica</name>
    <dbReference type="NCBI Taxonomy" id="1527"/>
    <lineage>
        <taxon>Bacteria</taxon>
        <taxon>Bacillati</taxon>
        <taxon>Bacillota</taxon>
        <taxon>Clostridia</taxon>
        <taxon>Lachnospirales</taxon>
        <taxon>Lachnospiraceae</taxon>
        <taxon>Anaerocolumna</taxon>
    </lineage>
</organism>
<reference evidence="2 3" key="1">
    <citation type="submission" date="2016-10" db="EMBL/GenBank/DDBJ databases">
        <authorList>
            <person name="de Groot N.N."/>
        </authorList>
    </citation>
    <scope>NUCLEOTIDE SEQUENCE [LARGE SCALE GENOMIC DNA]</scope>
    <source>
        <strain evidence="2 3">DSM 1283</strain>
    </source>
</reference>
<keyword evidence="3" id="KW-1185">Reference proteome</keyword>
<protein>
    <recommendedName>
        <fullName evidence="1">Deacetylase PdaC domain-containing protein</fullName>
    </recommendedName>
</protein>
<dbReference type="Gene3D" id="3.30.565.40">
    <property type="entry name" value="Fervidobacterium nodosum Rt17-B1 like"/>
    <property type="match status" value="1"/>
</dbReference>
<dbReference type="Proteomes" id="UP000198806">
    <property type="component" value="Unassembled WGS sequence"/>
</dbReference>
<evidence type="ECO:0000313" key="3">
    <source>
        <dbReference type="Proteomes" id="UP000198806"/>
    </source>
</evidence>
<accession>A0A1I5FP92</accession>
<name>A0A1I5FP92_9FIRM</name>
<sequence length="243" mass="28401">MKKRRIIYGVAFFVILSLLALQKNHIEAASEAKYEIRNEKVTYKDGDTVRGIVYFQYPQLEGNSAEIKRINKVLENAMKAYMKDEKAERLKEYTSIAIDNQGFFNEKEQYYWKTNCKITYNENNIISVHMKERWYAGGVYNQKDYGYTFDLKTGKTLTAVDVIGKKHKEVTDKVLSSAKAYLKKNYKDSYDVVWKDVSTIIKSYDAKDFKFYLTPGKARICFESYELNLGTSYQVFSVNSIYN</sequence>
<proteinExistence type="predicted"/>
<feature type="domain" description="Deacetylase PdaC" evidence="1">
    <location>
        <begin position="55"/>
        <end position="138"/>
    </location>
</feature>
<dbReference type="InterPro" id="IPR025303">
    <property type="entry name" value="PdaC"/>
</dbReference>
<dbReference type="Pfam" id="PF13739">
    <property type="entry name" value="PdaC"/>
    <property type="match status" value="1"/>
</dbReference>
<dbReference type="STRING" id="1527.SAMN04489757_1157"/>
<dbReference type="EMBL" id="FOWD01000015">
    <property type="protein sequence ID" value="SFO25031.1"/>
    <property type="molecule type" value="Genomic_DNA"/>
</dbReference>
<evidence type="ECO:0000259" key="1">
    <source>
        <dbReference type="Pfam" id="PF13739"/>
    </source>
</evidence>
<gene>
    <name evidence="2" type="ORF">SAMN04489757_1157</name>
</gene>
<dbReference type="RefSeq" id="WP_091686549.1">
    <property type="nucleotide sequence ID" value="NZ_BAABFM010000024.1"/>
</dbReference>
<evidence type="ECO:0000313" key="2">
    <source>
        <dbReference type="EMBL" id="SFO25031.1"/>
    </source>
</evidence>
<dbReference type="AlphaFoldDB" id="A0A1I5FP92"/>
<dbReference type="OrthoDB" id="2046695at2"/>